<dbReference type="GO" id="GO:0005874">
    <property type="term" value="C:microtubule"/>
    <property type="evidence" value="ECO:0007669"/>
    <property type="project" value="TreeGrafter"/>
</dbReference>
<sequence length="159" mass="18839">MANLIYINKDILSLDKRYREIEWEYEVKFQQYQYLIKEKEDLFAQFHKKIYDLHQKSGLKNLILTKQIETIQESIDIKEAQLNELLNASKIDQNQLKDIRSTLEESERIKNEAIKHIQQELKTIREAHSTMVKTYEGKLSEFGIPVEELGFDPLVPANI</sequence>
<dbReference type="PANTHER" id="PTHR31543:SF1">
    <property type="entry name" value="HECT DOMAIN-CONTAINING PROTEIN"/>
    <property type="match status" value="1"/>
</dbReference>
<dbReference type="EMBL" id="HBIK01016434">
    <property type="protein sequence ID" value="CAE0382774.1"/>
    <property type="molecule type" value="Transcribed_RNA"/>
</dbReference>
<dbReference type="InterPro" id="IPR025593">
    <property type="entry name" value="GAS8_dom"/>
</dbReference>
<dbReference type="InterPro" id="IPR039308">
    <property type="entry name" value="GAS8"/>
</dbReference>
<dbReference type="GO" id="GO:0005794">
    <property type="term" value="C:Golgi apparatus"/>
    <property type="evidence" value="ECO:0007669"/>
    <property type="project" value="TreeGrafter"/>
</dbReference>
<feature type="domain" description="Growth arrest-specific protein 8" evidence="1">
    <location>
        <begin position="8"/>
        <end position="115"/>
    </location>
</feature>
<dbReference type="GO" id="GO:0008017">
    <property type="term" value="F:microtubule binding"/>
    <property type="evidence" value="ECO:0007669"/>
    <property type="project" value="InterPro"/>
</dbReference>
<reference evidence="2" key="1">
    <citation type="submission" date="2021-01" db="EMBL/GenBank/DDBJ databases">
        <authorList>
            <person name="Corre E."/>
            <person name="Pelletier E."/>
            <person name="Niang G."/>
            <person name="Scheremetjew M."/>
            <person name="Finn R."/>
            <person name="Kale V."/>
            <person name="Holt S."/>
            <person name="Cochrane G."/>
            <person name="Meng A."/>
            <person name="Brown T."/>
            <person name="Cohen L."/>
        </authorList>
    </citation>
    <scope>NUCLEOTIDE SEQUENCE</scope>
    <source>
        <strain evidence="2">CT5</strain>
    </source>
</reference>
<gene>
    <name evidence="2" type="ORF">ECRA1380_LOCUS7736</name>
</gene>
<dbReference type="Pfam" id="PF13851">
    <property type="entry name" value="GAS"/>
    <property type="match status" value="1"/>
</dbReference>
<accession>A0A7S3KHP4</accession>
<evidence type="ECO:0000313" key="2">
    <source>
        <dbReference type="EMBL" id="CAE0382774.1"/>
    </source>
</evidence>
<dbReference type="GO" id="GO:0031267">
    <property type="term" value="F:small GTPase binding"/>
    <property type="evidence" value="ECO:0007669"/>
    <property type="project" value="InterPro"/>
</dbReference>
<dbReference type="AlphaFoldDB" id="A0A7S3KHP4"/>
<dbReference type="PANTHER" id="PTHR31543">
    <property type="entry name" value="DYNEIN REGULATORY COMPLEX SUBUNIT 4"/>
    <property type="match status" value="1"/>
</dbReference>
<dbReference type="GO" id="GO:0048870">
    <property type="term" value="P:cell motility"/>
    <property type="evidence" value="ECO:0007669"/>
    <property type="project" value="InterPro"/>
</dbReference>
<protein>
    <recommendedName>
        <fullName evidence="1">Growth arrest-specific protein 8 domain-containing protein</fullName>
    </recommendedName>
</protein>
<organism evidence="2">
    <name type="scientific">Euplotes crassus</name>
    <dbReference type="NCBI Taxonomy" id="5936"/>
    <lineage>
        <taxon>Eukaryota</taxon>
        <taxon>Sar</taxon>
        <taxon>Alveolata</taxon>
        <taxon>Ciliophora</taxon>
        <taxon>Intramacronucleata</taxon>
        <taxon>Spirotrichea</taxon>
        <taxon>Hypotrichia</taxon>
        <taxon>Euplotida</taxon>
        <taxon>Euplotidae</taxon>
        <taxon>Moneuplotes</taxon>
    </lineage>
</organism>
<dbReference type="GO" id="GO:0031514">
    <property type="term" value="C:motile cilium"/>
    <property type="evidence" value="ECO:0007669"/>
    <property type="project" value="InterPro"/>
</dbReference>
<proteinExistence type="predicted"/>
<name>A0A7S3KHP4_EUPCR</name>
<evidence type="ECO:0000259" key="1">
    <source>
        <dbReference type="Pfam" id="PF13851"/>
    </source>
</evidence>